<organism evidence="3 4">
    <name type="scientific">Entamoeba histolytica</name>
    <dbReference type="NCBI Taxonomy" id="5759"/>
    <lineage>
        <taxon>Eukaryota</taxon>
        <taxon>Amoebozoa</taxon>
        <taxon>Evosea</taxon>
        <taxon>Archamoebae</taxon>
        <taxon>Mastigamoebida</taxon>
        <taxon>Entamoebidae</taxon>
        <taxon>Entamoeba</taxon>
    </lineage>
</organism>
<dbReference type="OMA" id="WYLEANY"/>
<protein>
    <submittedName>
        <fullName evidence="3">Uncharacterized protein</fullName>
    </submittedName>
</protein>
<comment type="caution">
    <text evidence="3">The sequence shown here is derived from an EMBL/GenBank/DDBJ whole genome shotgun (WGS) entry which is preliminary data.</text>
</comment>
<dbReference type="VEuPathDB" id="AmoebaDB:EHI5A_014680"/>
<proteinExistence type="predicted"/>
<dbReference type="PANTHER" id="PTHR31580">
    <property type="entry name" value="FILAMENT-LIKE PLANT PROTEIN 4"/>
    <property type="match status" value="1"/>
</dbReference>
<evidence type="ECO:0000313" key="3">
    <source>
        <dbReference type="EMBL" id="GAT92343.1"/>
    </source>
</evidence>
<reference evidence="3 4" key="1">
    <citation type="submission" date="2016-05" db="EMBL/GenBank/DDBJ databases">
        <title>First whole genome sequencing of Entamoeba histolytica HM1:IMSS-clone-6.</title>
        <authorList>
            <person name="Mukherjee Avik.K."/>
            <person name="Izumyama S."/>
            <person name="Nakada-Tsukui K."/>
            <person name="Nozaki T."/>
        </authorList>
    </citation>
    <scope>NUCLEOTIDE SEQUENCE [LARGE SCALE GENOMIC DNA]</scope>
    <source>
        <strain evidence="3 4">HM1:IMSS clone 6</strain>
    </source>
</reference>
<dbReference type="Proteomes" id="UP000078387">
    <property type="component" value="Unassembled WGS sequence"/>
</dbReference>
<accession>A0A5K1U258</accession>
<dbReference type="PANTHER" id="PTHR31580:SF4">
    <property type="entry name" value="FILAMENT-LIKE PLANT PROTEIN 6"/>
    <property type="match status" value="1"/>
</dbReference>
<dbReference type="VEuPathDB" id="AmoebaDB:KM1_006420"/>
<evidence type="ECO:0000313" key="4">
    <source>
        <dbReference type="Proteomes" id="UP000078387"/>
    </source>
</evidence>
<feature type="region of interest" description="Disordered" evidence="2">
    <location>
        <begin position="827"/>
        <end position="848"/>
    </location>
</feature>
<evidence type="ECO:0000256" key="1">
    <source>
        <dbReference type="SAM" id="Coils"/>
    </source>
</evidence>
<dbReference type="VEuPathDB" id="AmoebaDB:EHI8A_002860"/>
<sequence length="1028" mass="119620">MSSTTFPNNYNNLLTQISNLPQKSIDEISSAFLGLVNCISQNNQNSTIPLKKLYNIFLDNNQSEAEKQQNISKLLKDVSFTQPDTNYQKKIGKEIGKATNIKSFKQGVGNTQKGCVLTKTAQINKSYTLSDFFRAINILYSSETNKELIFNICQKLLSEVLIQLLLPDTHDEMKSKFINFINEINKIQSGHLSPDFVFTNKFRSNETIELIQEETNWIYYFFIKEFKKILVEMNNPCNDFMKNVKKFCTDILHLLQEESPRSQLYYLDDYVKKFKEIMHQVLNKVINKDNELKVKQNLLKLITPDNCHLLLKTNDLQKFVDDILNAPDLTKTTELSSKIHDLKGEKDDAERNKKKLMEEINKTKFELNTATTNIKRCSKELIEVKNEKEEFINKLIEEDSVKAQSIAIPFELWYIEATYTCIIFIKEKMKRIKFVLQLRHSNKNGELIHIRDNIYIRIYFTHKHFRREGDDIVYYINDNEIPKDHRASVIHPGGSTYTYSYGNFKDNQIIVEQCGFTNNSHSSKGRFIIRKVDNINLLPPSENELIKKRQDDALKMRKFVERENGTKLEEETNKQKLESCSRKVDDLQKKEKDCDNKLKTIPDQIESLELELSEEQKRINESSSKSFDLSQKKITAKAIEENRIIIYSCSHHSEIEIDEKTSNGFCIKPAANGLPICFSDSTQIPLRKRGEKGWLFGSKQTIFYYHFLGELIFTNKDEVVPNNDIIFDTLLKGQQVIIFNVNIPNSYKEKYLPIVTCKRKAFSMDNPEDFMIFPVKTPKCPTRFVFKNGYYANTEDGGIIIINVSFKENETVLSHYNYISPQISPRKCNQGIDKKKPESLPNEDTQKPQQSISLVEDIQKPQQSISFVADTKIYLTSSNVWVQKEYDIFDDIRIFEKDYKIYGIKFIETSSKQGDVFDNHKPGDVFEYNTSSYNLDVYCLKCIESKNEKKSIKSKTCYKELECYIPKNLKSTFKEYVGIMVSLGSYNSTNTSNTSILLPINAYKLEDQYLAVFEYKPDKYIGVRFHLK</sequence>
<dbReference type="AlphaFoldDB" id="A0A5K1U258"/>
<feature type="coiled-coil region" evidence="1">
    <location>
        <begin position="577"/>
        <end position="625"/>
    </location>
</feature>
<name>A0A5K1U258_ENTHI</name>
<evidence type="ECO:0000256" key="2">
    <source>
        <dbReference type="SAM" id="MobiDB-lite"/>
    </source>
</evidence>
<dbReference type="VEuPathDB" id="AmoebaDB:EHI7A_004610"/>
<dbReference type="EMBL" id="BDEQ01000001">
    <property type="protein sequence ID" value="GAT92343.1"/>
    <property type="molecule type" value="Genomic_DNA"/>
</dbReference>
<dbReference type="VEuPathDB" id="AmoebaDB:EHI_023320"/>
<feature type="coiled-coil region" evidence="1">
    <location>
        <begin position="332"/>
        <end position="394"/>
    </location>
</feature>
<gene>
    <name evidence="3" type="ORF">CL6EHI_023320</name>
</gene>
<keyword evidence="1" id="KW-0175">Coiled coil</keyword>